<dbReference type="EMBL" id="JXNT01000004">
    <property type="protein sequence ID" value="ODM19932.1"/>
    <property type="molecule type" value="Genomic_DNA"/>
</dbReference>
<dbReference type="VEuPathDB" id="FungiDB:SI65_04918"/>
<sequence length="480" mass="53658">MSDVNMGEAPGAHETPTASPREPTTPKRPPKRPRPETPRKAIQAPPTPKNWHPDQDTPPASPCHEAPQSQLGLELQSHIAAAVASRTAQLKTTGDEVLELVSVISQKVANWEEKSLQGAASLGKDIRTLVLNFSRNLATAHPTKQENHQPPHSKHNSYAEATRTPPNVPKTQLKIPKTTHKPPQSEKTPHIFLRLPKEHPARQASLYATMDILRKHLDRTCSAAVKEVQQVPSGLAIWPKDGLGFQLLMERKEALEVLLQGAKAEVEQNWAIFALPNAPQEYTSYDRTQVPISEHMALEEFKLQTGLSPMKFYRSTKNPLSGTLIMAIPDTQAQIVPKWVPKWVHLFGKNVQIKRKPFQTRIEQCTQCWDYHNPRTCTRTPRCRICSKKDHTEEAHSSPNEEETSDPCCTNCCGPFPADHSNCPTKPTIQQGVIQRLTRSQFIAVRKAGARQHMLQDQTATSEPSRNLGSSPTREQPQTC</sequence>
<name>A0A1E3BG42_ASPCR</name>
<feature type="compositionally biased region" description="Polar residues" evidence="1">
    <location>
        <begin position="455"/>
        <end position="480"/>
    </location>
</feature>
<gene>
    <name evidence="2" type="ORF">SI65_04918</name>
</gene>
<accession>A0A1E3BG42</accession>
<feature type="region of interest" description="Disordered" evidence="1">
    <location>
        <begin position="1"/>
        <end position="69"/>
    </location>
</feature>
<reference evidence="2 3" key="1">
    <citation type="journal article" date="2016" name="BMC Genomics">
        <title>Comparative genomic and transcriptomic analyses of the Fuzhuan brick tea-fermentation fungus Aspergillus cristatus.</title>
        <authorList>
            <person name="Ge Y."/>
            <person name="Wang Y."/>
            <person name="Liu Y."/>
            <person name="Tan Y."/>
            <person name="Ren X."/>
            <person name="Zhang X."/>
            <person name="Hyde K.D."/>
            <person name="Liu Y."/>
            <person name="Liu Z."/>
        </authorList>
    </citation>
    <scope>NUCLEOTIDE SEQUENCE [LARGE SCALE GENOMIC DNA]</scope>
    <source>
        <strain evidence="2 3">GZAAS20.1005</strain>
    </source>
</reference>
<evidence type="ECO:0000256" key="1">
    <source>
        <dbReference type="SAM" id="MobiDB-lite"/>
    </source>
</evidence>
<dbReference type="OrthoDB" id="4555210at2759"/>
<organism evidence="2 3">
    <name type="scientific">Aspergillus cristatus</name>
    <name type="common">Chinese Fuzhuan brick tea-fermentation fungus</name>
    <name type="synonym">Eurotium cristatum</name>
    <dbReference type="NCBI Taxonomy" id="573508"/>
    <lineage>
        <taxon>Eukaryota</taxon>
        <taxon>Fungi</taxon>
        <taxon>Dikarya</taxon>
        <taxon>Ascomycota</taxon>
        <taxon>Pezizomycotina</taxon>
        <taxon>Eurotiomycetes</taxon>
        <taxon>Eurotiomycetidae</taxon>
        <taxon>Eurotiales</taxon>
        <taxon>Aspergillaceae</taxon>
        <taxon>Aspergillus</taxon>
        <taxon>Aspergillus subgen. Aspergillus</taxon>
    </lineage>
</organism>
<evidence type="ECO:0000313" key="3">
    <source>
        <dbReference type="Proteomes" id="UP000094569"/>
    </source>
</evidence>
<comment type="caution">
    <text evidence="2">The sequence shown here is derived from an EMBL/GenBank/DDBJ whole genome shotgun (WGS) entry which is preliminary data.</text>
</comment>
<keyword evidence="3" id="KW-1185">Reference proteome</keyword>
<proteinExistence type="predicted"/>
<dbReference type="STRING" id="573508.A0A1E3BG42"/>
<feature type="region of interest" description="Disordered" evidence="1">
    <location>
        <begin position="449"/>
        <end position="480"/>
    </location>
</feature>
<evidence type="ECO:0000313" key="2">
    <source>
        <dbReference type="EMBL" id="ODM19932.1"/>
    </source>
</evidence>
<feature type="region of interest" description="Disordered" evidence="1">
    <location>
        <begin position="141"/>
        <end position="187"/>
    </location>
</feature>
<dbReference type="AlphaFoldDB" id="A0A1E3BG42"/>
<dbReference type="Proteomes" id="UP000094569">
    <property type="component" value="Unassembled WGS sequence"/>
</dbReference>
<protein>
    <submittedName>
        <fullName evidence="2">Uncharacterized protein</fullName>
    </submittedName>
</protein>